<dbReference type="AlphaFoldDB" id="M5S4R4"/>
<dbReference type="STRING" id="1263868.RESH_03005"/>
<name>M5S4R4_9BACT</name>
<comment type="caution">
    <text evidence="1">The sequence shown here is derived from an EMBL/GenBank/DDBJ whole genome shotgun (WGS) entry which is preliminary data.</text>
</comment>
<dbReference type="Proteomes" id="UP000011996">
    <property type="component" value="Unassembled WGS sequence"/>
</dbReference>
<reference evidence="1 2" key="1">
    <citation type="journal article" date="2013" name="Mar. Genomics">
        <title>Expression of sulfatases in Rhodopirellula baltica and the diversity of sulfatases in the genus Rhodopirellula.</title>
        <authorList>
            <person name="Wegner C.E."/>
            <person name="Richter-Heitmann T."/>
            <person name="Klindworth A."/>
            <person name="Klockow C."/>
            <person name="Richter M."/>
            <person name="Achstetter T."/>
            <person name="Glockner F.O."/>
            <person name="Harder J."/>
        </authorList>
    </citation>
    <scope>NUCLEOTIDE SEQUENCE [LARGE SCALE GENOMIC DNA]</scope>
    <source>
        <strain evidence="1 2">SH398</strain>
    </source>
</reference>
<protein>
    <submittedName>
        <fullName evidence="1">Uncharacterized protein</fullName>
    </submittedName>
</protein>
<evidence type="ECO:0000313" key="2">
    <source>
        <dbReference type="Proteomes" id="UP000011996"/>
    </source>
</evidence>
<sequence length="40" mass="4622">MHVAWPLENTMLAHRLGEVVLNFHHTVEDSEYLNTIFADA</sequence>
<organism evidence="1 2">
    <name type="scientific">Rhodopirellula europaea SH398</name>
    <dbReference type="NCBI Taxonomy" id="1263868"/>
    <lineage>
        <taxon>Bacteria</taxon>
        <taxon>Pseudomonadati</taxon>
        <taxon>Planctomycetota</taxon>
        <taxon>Planctomycetia</taxon>
        <taxon>Pirellulales</taxon>
        <taxon>Pirellulaceae</taxon>
        <taxon>Rhodopirellula</taxon>
    </lineage>
</organism>
<dbReference type="EMBL" id="ANOF01000092">
    <property type="protein sequence ID" value="EMI26505.1"/>
    <property type="molecule type" value="Genomic_DNA"/>
</dbReference>
<accession>M5S4R4</accession>
<gene>
    <name evidence="1" type="ORF">RESH_03005</name>
</gene>
<proteinExistence type="predicted"/>
<evidence type="ECO:0000313" key="1">
    <source>
        <dbReference type="EMBL" id="EMI26505.1"/>
    </source>
</evidence>